<evidence type="ECO:0000256" key="1">
    <source>
        <dbReference type="SAM" id="MobiDB-lite"/>
    </source>
</evidence>
<evidence type="ECO:0000313" key="3">
    <source>
        <dbReference type="Proteomes" id="UP000019484"/>
    </source>
</evidence>
<dbReference type="RefSeq" id="XP_007721362.1">
    <property type="nucleotide sequence ID" value="XM_007723172.1"/>
</dbReference>
<dbReference type="GeneID" id="19157161"/>
<dbReference type="Proteomes" id="UP000019484">
    <property type="component" value="Unassembled WGS sequence"/>
</dbReference>
<sequence length="223" mass="25276">MAAKKETATVRAASLSRAKSKGRPLTNIPQVSDLQTPTATLKDLLQGPNGLADQINEIEKLGARMIAMRNTLECSTSTSTPPNPADRKIFNAEVQAIYERYQAIEPKKVDHELRRRFENERDRPFSYWSLLRASCLYWKVCSRARFPIWVWYVAGRELCILKALQTPGEVRLLTAEMYKILKVDTKFTKGLLEGSLARAEDMFYDVFNEPALDDQGDDVDNGS</sequence>
<name>W9YMW8_9EURO</name>
<reference evidence="2 3" key="1">
    <citation type="submission" date="2013-03" db="EMBL/GenBank/DDBJ databases">
        <title>The Genome Sequence of Capronia coronata CBS 617.96.</title>
        <authorList>
            <consortium name="The Broad Institute Genomics Platform"/>
            <person name="Cuomo C."/>
            <person name="de Hoog S."/>
            <person name="Gorbushina A."/>
            <person name="Walker B."/>
            <person name="Young S.K."/>
            <person name="Zeng Q."/>
            <person name="Gargeya S."/>
            <person name="Fitzgerald M."/>
            <person name="Haas B."/>
            <person name="Abouelleil A."/>
            <person name="Allen A.W."/>
            <person name="Alvarado L."/>
            <person name="Arachchi H.M."/>
            <person name="Berlin A.M."/>
            <person name="Chapman S.B."/>
            <person name="Gainer-Dewar J."/>
            <person name="Goldberg J."/>
            <person name="Griggs A."/>
            <person name="Gujja S."/>
            <person name="Hansen M."/>
            <person name="Howarth C."/>
            <person name="Imamovic A."/>
            <person name="Ireland A."/>
            <person name="Larimer J."/>
            <person name="McCowan C."/>
            <person name="Murphy C."/>
            <person name="Pearson M."/>
            <person name="Poon T.W."/>
            <person name="Priest M."/>
            <person name="Roberts A."/>
            <person name="Saif S."/>
            <person name="Shea T."/>
            <person name="Sisk P."/>
            <person name="Sykes S."/>
            <person name="Wortman J."/>
            <person name="Nusbaum C."/>
            <person name="Birren B."/>
        </authorList>
    </citation>
    <scope>NUCLEOTIDE SEQUENCE [LARGE SCALE GENOMIC DNA]</scope>
    <source>
        <strain evidence="2 3">CBS 617.96</strain>
    </source>
</reference>
<accession>W9YMW8</accession>
<evidence type="ECO:0000313" key="2">
    <source>
        <dbReference type="EMBL" id="EXJ93868.1"/>
    </source>
</evidence>
<comment type="caution">
    <text evidence="2">The sequence shown here is derived from an EMBL/GenBank/DDBJ whole genome shotgun (WGS) entry which is preliminary data.</text>
</comment>
<dbReference type="EMBL" id="AMWN01000002">
    <property type="protein sequence ID" value="EXJ93868.1"/>
    <property type="molecule type" value="Genomic_DNA"/>
</dbReference>
<protein>
    <submittedName>
        <fullName evidence="2">Uncharacterized protein</fullName>
    </submittedName>
</protein>
<dbReference type="OrthoDB" id="10055769at2759"/>
<dbReference type="AlphaFoldDB" id="W9YMW8"/>
<proteinExistence type="predicted"/>
<keyword evidence="3" id="KW-1185">Reference proteome</keyword>
<feature type="region of interest" description="Disordered" evidence="1">
    <location>
        <begin position="1"/>
        <end position="30"/>
    </location>
</feature>
<gene>
    <name evidence="2" type="ORF">A1O1_02261</name>
</gene>
<organism evidence="2 3">
    <name type="scientific">Capronia coronata CBS 617.96</name>
    <dbReference type="NCBI Taxonomy" id="1182541"/>
    <lineage>
        <taxon>Eukaryota</taxon>
        <taxon>Fungi</taxon>
        <taxon>Dikarya</taxon>
        <taxon>Ascomycota</taxon>
        <taxon>Pezizomycotina</taxon>
        <taxon>Eurotiomycetes</taxon>
        <taxon>Chaetothyriomycetidae</taxon>
        <taxon>Chaetothyriales</taxon>
        <taxon>Herpotrichiellaceae</taxon>
        <taxon>Capronia</taxon>
    </lineage>
</organism>
<dbReference type="STRING" id="1182541.W9YMW8"/>
<dbReference type="HOGENOM" id="CLU_1239981_0_0_1"/>